<accession>A0A7H9EI17</accession>
<dbReference type="PANTHER" id="PTHR47396">
    <property type="entry name" value="TYPE I RESTRICTION ENZYME ECOKI R PROTEIN"/>
    <property type="match status" value="1"/>
</dbReference>
<dbReference type="InterPro" id="IPR027417">
    <property type="entry name" value="P-loop_NTPase"/>
</dbReference>
<dbReference type="GO" id="GO:0005524">
    <property type="term" value="F:ATP binding"/>
    <property type="evidence" value="ECO:0007669"/>
    <property type="project" value="InterPro"/>
</dbReference>
<evidence type="ECO:0000313" key="3">
    <source>
        <dbReference type="EMBL" id="QLL77348.1"/>
    </source>
</evidence>
<dbReference type="Pfam" id="PF04851">
    <property type="entry name" value="ResIII"/>
    <property type="match status" value="1"/>
</dbReference>
<dbReference type="KEGG" id="lsw:GTO87_01120"/>
<keyword evidence="3" id="KW-0067">ATP-binding</keyword>
<dbReference type="REBASE" id="441212">
    <property type="entry name" value="Lsa1AORF1120P"/>
</dbReference>
<evidence type="ECO:0000256" key="1">
    <source>
        <dbReference type="SAM" id="MobiDB-lite"/>
    </source>
</evidence>
<keyword evidence="3" id="KW-0378">Hydrolase</keyword>
<evidence type="ECO:0000313" key="4">
    <source>
        <dbReference type="Proteomes" id="UP000510886"/>
    </source>
</evidence>
<dbReference type="GO" id="GO:0005829">
    <property type="term" value="C:cytosol"/>
    <property type="evidence" value="ECO:0007669"/>
    <property type="project" value="TreeGrafter"/>
</dbReference>
<dbReference type="GO" id="GO:0032259">
    <property type="term" value="P:methylation"/>
    <property type="evidence" value="ECO:0007669"/>
    <property type="project" value="InterPro"/>
</dbReference>
<dbReference type="PROSITE" id="PS00092">
    <property type="entry name" value="N6_MTASE"/>
    <property type="match status" value="1"/>
</dbReference>
<feature type="domain" description="Helicase ATP-binding" evidence="2">
    <location>
        <begin position="300"/>
        <end position="471"/>
    </location>
</feature>
<organism evidence="3 4">
    <name type="scientific">Ligilactobacillus saerimneri</name>
    <dbReference type="NCBI Taxonomy" id="228229"/>
    <lineage>
        <taxon>Bacteria</taxon>
        <taxon>Bacillati</taxon>
        <taxon>Bacillota</taxon>
        <taxon>Bacilli</taxon>
        <taxon>Lactobacillales</taxon>
        <taxon>Lactobacillaceae</taxon>
        <taxon>Ligilactobacillus</taxon>
    </lineage>
</organism>
<dbReference type="Proteomes" id="UP000510886">
    <property type="component" value="Chromosome"/>
</dbReference>
<protein>
    <submittedName>
        <fullName evidence="3">DEAD/DEAH box helicase family protein</fullName>
    </submittedName>
</protein>
<dbReference type="EMBL" id="CP047418">
    <property type="protein sequence ID" value="QLL77348.1"/>
    <property type="molecule type" value="Genomic_DNA"/>
</dbReference>
<sequence>MKSNFEFLRKEPKLKEFYIVAQSVERNYLDNNYAGAFRAMRVIAESVVKSALKYENVPFSNKALLSESLRVFKYHRIASQKIVDDLYQIKGQGNKAAHSLNADYSKLETLTGLEKLYSMLVWFNNHYYSENEHHKDFFEPEDDLYKTAERKLIYAQTGTDQSHIGLEKVGDASVDTFEIDNRPNSNDLREIAGRRVRQYMGTAGVEYELQWAELAYNRKTKQWFRDYDVHEVLKRSGIKQKHFDGSSAREWFKTDVETVKAAIKAVKEGRKSIDITSHVANLQPKIELRPEQKEAIKKTKKAFKKGNKMLWNAKMRFGKTLTALQLIKEQKYQRVLIMTHRPVVDVGWFEDFKKIGLPEAGYQYGSKKQGEAINNLINGTSPFVYFVSLQDLRGSEVVGGKAGDKNQDIFTTKWDLIIIDEAHEGTQTELAQRVQQQVVTPNYTKLLELSGTPFNIMDQYEEDQVFTWDYVMEQKAKYNWDQQKPTEPNPYDGLPKVSMYTFEMGKKFKDLAFKGELNRSFNFKEFFRVNKEGKFVHEDKVKQFLDNITTPDETTNYPFSTPEFRARLRHTLWIMPGVKEATALEELLKHHSVFMEYQIVNVVKGDSSEEIEASADDVKRVNGAITAEPARTKTITLTVRKLTTGVTIKPWTGVMFLSNTNSAMQYLQAAFRAQTPYSDATFGKKTNCYIFDFAPDRALTVMAESTRLNTGAGKRTTREQRDEMGELLNFLPIIGENTPGQGMKPYEVDTLLAKIKHVYAERAVRKGFDDNSLYSDELLNLDKETLKKFNRLKAIVGQTKAEKKPAKIKVNDQGLSDEERKKAQNAQKKKPAKRIPEEQAAIDKLNEAKQNRRKLISILRSVSIRIPLMIYGMEADLDENVGLNQFIDKVDQKSWDEFMPNGFTKDMFREFKRYYDNDIFIEAGKIIRRKVKVLDSLAPIERIDQLTTILGTFQNPDKETVLTPWRVVNLQLGKTIGGYSFFDDNYEYQTADGKPIHKWITTDYTSRAFPNDKNTHILEINAKTGLYPLYAAASLFYQKQTQILIEEKRKIGLEEQRMLWQQILRENIYVVAKTPMAATIAKRTLTGYFGDDMPTNIEYVGNIVQDAKKNVKEEAKKIKGLFGVMKFDVVIGNPPYQQVVAKKETSNGQERVASVFQYFQELADKLAPKYSCLIYPGKRWIHQSGKGMKSFGNKQINDPHLAKLIYFENANDVFENIAIADGITIVVKDMSKQTSLFKYEFHGKNGEVNSTIVESPGDKLLILNPREMEIANKINSFVAENFLAYISNSDVINQKLFKIESSFVEDNSDKVRPLTKESKIDYQRDIKLFTNDKAGKSGRAKWFITSRDAIKARNELIDEWQVVVSSANAGGQKRDNQIQIIDNHSAFGRSRVALKSFKTEKEAQNFLKYATSYFEVQQKS</sequence>
<dbReference type="GO" id="GO:0003677">
    <property type="term" value="F:DNA binding"/>
    <property type="evidence" value="ECO:0007669"/>
    <property type="project" value="InterPro"/>
</dbReference>
<dbReference type="SMART" id="SM00487">
    <property type="entry name" value="DEXDc"/>
    <property type="match status" value="1"/>
</dbReference>
<dbReference type="GO" id="GO:0004386">
    <property type="term" value="F:helicase activity"/>
    <property type="evidence" value="ECO:0007669"/>
    <property type="project" value="UniProtKB-KW"/>
</dbReference>
<dbReference type="InterPro" id="IPR006935">
    <property type="entry name" value="Helicase/UvrB_N"/>
</dbReference>
<feature type="region of interest" description="Disordered" evidence="1">
    <location>
        <begin position="803"/>
        <end position="838"/>
    </location>
</feature>
<keyword evidence="3" id="KW-0547">Nucleotide-binding</keyword>
<dbReference type="SUPFAM" id="SSF53335">
    <property type="entry name" value="S-adenosyl-L-methionine-dependent methyltransferases"/>
    <property type="match status" value="1"/>
</dbReference>
<dbReference type="GO" id="GO:0006304">
    <property type="term" value="P:DNA modification"/>
    <property type="evidence" value="ECO:0007669"/>
    <property type="project" value="InterPro"/>
</dbReference>
<dbReference type="PANTHER" id="PTHR47396:SF1">
    <property type="entry name" value="ATP-DEPENDENT HELICASE IRC3-RELATED"/>
    <property type="match status" value="1"/>
</dbReference>
<dbReference type="SUPFAM" id="SSF52540">
    <property type="entry name" value="P-loop containing nucleoside triphosphate hydrolases"/>
    <property type="match status" value="1"/>
</dbReference>
<keyword evidence="3" id="KW-0347">Helicase</keyword>
<dbReference type="Gene3D" id="3.40.50.300">
    <property type="entry name" value="P-loop containing nucleotide triphosphate hydrolases"/>
    <property type="match status" value="2"/>
</dbReference>
<name>A0A7H9EI17_9LACO</name>
<evidence type="ECO:0000259" key="2">
    <source>
        <dbReference type="PROSITE" id="PS51192"/>
    </source>
</evidence>
<dbReference type="RefSeq" id="WP_180849219.1">
    <property type="nucleotide sequence ID" value="NZ_CP047418.1"/>
</dbReference>
<gene>
    <name evidence="3" type="ORF">GTO87_01120</name>
</gene>
<dbReference type="InterPro" id="IPR014001">
    <property type="entry name" value="Helicase_ATP-bd"/>
</dbReference>
<proteinExistence type="predicted"/>
<dbReference type="Pfam" id="PF07669">
    <property type="entry name" value="Eco57I"/>
    <property type="match status" value="1"/>
</dbReference>
<reference evidence="3 4" key="1">
    <citation type="submission" date="2020-01" db="EMBL/GenBank/DDBJ databases">
        <title>Complete and circular genome sequences of six lactobacillus isolates from horses.</title>
        <authorList>
            <person name="Hassan H.M."/>
        </authorList>
    </citation>
    <scope>NUCLEOTIDE SEQUENCE [LARGE SCALE GENOMIC DNA]</scope>
    <source>
        <strain evidence="3 4">1A</strain>
    </source>
</reference>
<dbReference type="GO" id="GO:0009007">
    <property type="term" value="F:site-specific DNA-methyltransferase (adenine-specific) activity"/>
    <property type="evidence" value="ECO:0007669"/>
    <property type="project" value="UniProtKB-EC"/>
</dbReference>
<dbReference type="InterPro" id="IPR050742">
    <property type="entry name" value="Helicase_Restrict-Modif_Enz"/>
</dbReference>
<dbReference type="InterPro" id="IPR029063">
    <property type="entry name" value="SAM-dependent_MTases_sf"/>
</dbReference>
<dbReference type="InterPro" id="IPR011639">
    <property type="entry name" value="MethylTrfase_TaqI-like_dom"/>
</dbReference>
<dbReference type="GO" id="GO:0016787">
    <property type="term" value="F:hydrolase activity"/>
    <property type="evidence" value="ECO:0007669"/>
    <property type="project" value="InterPro"/>
</dbReference>
<dbReference type="Gene3D" id="3.40.50.150">
    <property type="entry name" value="Vaccinia Virus protein VP39"/>
    <property type="match status" value="1"/>
</dbReference>
<dbReference type="PROSITE" id="PS51192">
    <property type="entry name" value="HELICASE_ATP_BIND_1"/>
    <property type="match status" value="1"/>
</dbReference>
<dbReference type="InterPro" id="IPR002052">
    <property type="entry name" value="DNA_methylase_N6_adenine_CS"/>
</dbReference>